<dbReference type="GO" id="GO:0003735">
    <property type="term" value="F:structural constituent of ribosome"/>
    <property type="evidence" value="ECO:0007669"/>
    <property type="project" value="InterPro"/>
</dbReference>
<name>A0A9P8PHX0_9ASCO</name>
<protein>
    <recommendedName>
        <fullName evidence="7">Large ribosomal subunit protein bL32m</fullName>
    </recommendedName>
</protein>
<keyword evidence="4" id="KW-0689">Ribosomal protein</keyword>
<comment type="subcellular location">
    <subcellularLocation>
        <location evidence="1">Mitochondrion</location>
    </subcellularLocation>
</comment>
<keyword evidence="5" id="KW-0496">Mitochondrion</keyword>
<dbReference type="EMBL" id="JAEUBF010001156">
    <property type="protein sequence ID" value="KAH3672311.1"/>
    <property type="molecule type" value="Genomic_DNA"/>
</dbReference>
<accession>A0A9P8PHX0</accession>
<evidence type="ECO:0000256" key="5">
    <source>
        <dbReference type="ARBA" id="ARBA00023128"/>
    </source>
</evidence>
<dbReference type="GO" id="GO:0006412">
    <property type="term" value="P:translation"/>
    <property type="evidence" value="ECO:0007669"/>
    <property type="project" value="InterPro"/>
</dbReference>
<dbReference type="InterPro" id="IPR051991">
    <property type="entry name" value="Mitoribosomal_protein_bL32"/>
</dbReference>
<dbReference type="InterPro" id="IPR011332">
    <property type="entry name" value="Ribosomal_zn-bd"/>
</dbReference>
<evidence type="ECO:0000256" key="1">
    <source>
        <dbReference type="ARBA" id="ARBA00004173"/>
    </source>
</evidence>
<evidence type="ECO:0000256" key="2">
    <source>
        <dbReference type="ARBA" id="ARBA00008560"/>
    </source>
</evidence>
<dbReference type="Pfam" id="PF01783">
    <property type="entry name" value="Ribosomal_L32p"/>
    <property type="match status" value="1"/>
</dbReference>
<gene>
    <name evidence="8" type="ORF">WICMUC_004282</name>
</gene>
<keyword evidence="6" id="KW-0687">Ribonucleoprotein</keyword>
<evidence type="ECO:0000313" key="8">
    <source>
        <dbReference type="EMBL" id="KAH3672311.1"/>
    </source>
</evidence>
<reference evidence="8" key="2">
    <citation type="submission" date="2021-01" db="EMBL/GenBank/DDBJ databases">
        <authorList>
            <person name="Schikora-Tamarit M.A."/>
        </authorList>
    </citation>
    <scope>NUCLEOTIDE SEQUENCE</scope>
    <source>
        <strain evidence="8">CBS6341</strain>
    </source>
</reference>
<evidence type="ECO:0000256" key="3">
    <source>
        <dbReference type="ARBA" id="ARBA00022946"/>
    </source>
</evidence>
<evidence type="ECO:0000256" key="4">
    <source>
        <dbReference type="ARBA" id="ARBA00022980"/>
    </source>
</evidence>
<dbReference type="SUPFAM" id="SSF57829">
    <property type="entry name" value="Zn-binding ribosomal proteins"/>
    <property type="match status" value="1"/>
</dbReference>
<organism evidence="8 9">
    <name type="scientific">Wickerhamomyces mucosus</name>
    <dbReference type="NCBI Taxonomy" id="1378264"/>
    <lineage>
        <taxon>Eukaryota</taxon>
        <taxon>Fungi</taxon>
        <taxon>Dikarya</taxon>
        <taxon>Ascomycota</taxon>
        <taxon>Saccharomycotina</taxon>
        <taxon>Saccharomycetes</taxon>
        <taxon>Phaffomycetales</taxon>
        <taxon>Wickerhamomycetaceae</taxon>
        <taxon>Wickerhamomyces</taxon>
    </lineage>
</organism>
<dbReference type="Proteomes" id="UP000769528">
    <property type="component" value="Unassembled WGS sequence"/>
</dbReference>
<dbReference type="GO" id="GO:0005762">
    <property type="term" value="C:mitochondrial large ribosomal subunit"/>
    <property type="evidence" value="ECO:0007669"/>
    <property type="project" value="TreeGrafter"/>
</dbReference>
<dbReference type="AlphaFoldDB" id="A0A9P8PHX0"/>
<evidence type="ECO:0000313" key="9">
    <source>
        <dbReference type="Proteomes" id="UP000769528"/>
    </source>
</evidence>
<dbReference type="NCBIfam" id="TIGR01031">
    <property type="entry name" value="rpmF_bact"/>
    <property type="match status" value="1"/>
</dbReference>
<dbReference type="PANTHER" id="PTHR21026:SF2">
    <property type="entry name" value="LARGE RIBOSOMAL SUBUNIT PROTEIN BL32M"/>
    <property type="match status" value="1"/>
</dbReference>
<reference evidence="8" key="1">
    <citation type="journal article" date="2021" name="Open Biol.">
        <title>Shared evolutionary footprints suggest mitochondrial oxidative damage underlies multiple complex I losses in fungi.</title>
        <authorList>
            <person name="Schikora-Tamarit M.A."/>
            <person name="Marcet-Houben M."/>
            <person name="Nosek J."/>
            <person name="Gabaldon T."/>
        </authorList>
    </citation>
    <scope>NUCLEOTIDE SEQUENCE</scope>
    <source>
        <strain evidence="8">CBS6341</strain>
    </source>
</reference>
<dbReference type="OrthoDB" id="2014905at2759"/>
<evidence type="ECO:0000256" key="6">
    <source>
        <dbReference type="ARBA" id="ARBA00023274"/>
    </source>
</evidence>
<dbReference type="PANTHER" id="PTHR21026">
    <property type="entry name" value="39S RIBOSOMAL PROTEIN L32, MITOCHONDRIAL"/>
    <property type="match status" value="1"/>
</dbReference>
<dbReference type="InterPro" id="IPR002677">
    <property type="entry name" value="Ribosomal_bL32"/>
</dbReference>
<keyword evidence="9" id="KW-1185">Reference proteome</keyword>
<sequence>MSLSIGSLGTLSRLPRLPVLPEIQIVIPNPFQKQSNSTPTNQSKTQTKSLKEKLQEVLDNAKELSLIPNGVWEGLLRAVPKKKVSHSRKRNRQLTGSKQLKLLNNLNRCPSCGHIKRSHHLCMHCVEQIRSIWRTDAKESKQEPYKQELNDQDRKLIYPGKKESDYEKMLKDKKNWLERRQRTFELNRRR</sequence>
<evidence type="ECO:0000256" key="7">
    <source>
        <dbReference type="ARBA" id="ARBA00039935"/>
    </source>
</evidence>
<proteinExistence type="inferred from homology"/>
<comment type="similarity">
    <text evidence="2">Belongs to the bacterial ribosomal protein bL32 family.</text>
</comment>
<comment type="caution">
    <text evidence="8">The sequence shown here is derived from an EMBL/GenBank/DDBJ whole genome shotgun (WGS) entry which is preliminary data.</text>
</comment>
<keyword evidence="3" id="KW-0809">Transit peptide</keyword>